<dbReference type="Proteomes" id="UP001160483">
    <property type="component" value="Unassembled WGS sequence"/>
</dbReference>
<proteinExistence type="predicted"/>
<dbReference type="Gene3D" id="3.30.1520.10">
    <property type="entry name" value="Phox-like domain"/>
    <property type="match status" value="1"/>
</dbReference>
<accession>A0AAU9KJ60</accession>
<dbReference type="AlphaFoldDB" id="A0AAU9KJ60"/>
<name>A0AAU9KJ60_9STRA</name>
<reference evidence="1 3" key="1">
    <citation type="submission" date="2021-11" db="EMBL/GenBank/DDBJ databases">
        <authorList>
            <person name="Islam A."/>
            <person name="Islam S."/>
            <person name="Flora M.S."/>
            <person name="Rahman M."/>
            <person name="Ziaur R.M."/>
            <person name="Epstein J.H."/>
            <person name="Hassan M."/>
            <person name="Klassen M."/>
            <person name="Woodard K."/>
            <person name="Webb A."/>
            <person name="Webby R.J."/>
            <person name="El Zowalaty M.E."/>
        </authorList>
    </citation>
    <scope>NUCLEOTIDE SEQUENCE</scope>
    <source>
        <strain evidence="2">Pbs1</strain>
        <strain evidence="1">Pbs3</strain>
    </source>
</reference>
<organism evidence="1 4">
    <name type="scientific">Peronospora belbahrii</name>
    <dbReference type="NCBI Taxonomy" id="622444"/>
    <lineage>
        <taxon>Eukaryota</taxon>
        <taxon>Sar</taxon>
        <taxon>Stramenopiles</taxon>
        <taxon>Oomycota</taxon>
        <taxon>Peronosporomycetes</taxon>
        <taxon>Peronosporales</taxon>
        <taxon>Peronosporaceae</taxon>
        <taxon>Peronospora</taxon>
    </lineage>
</organism>
<dbReference type="EMBL" id="CAKKTJ010000020">
    <property type="protein sequence ID" value="CAH0473270.1"/>
    <property type="molecule type" value="Genomic_DNA"/>
</dbReference>
<evidence type="ECO:0008006" key="5">
    <source>
        <dbReference type="Google" id="ProtNLM"/>
    </source>
</evidence>
<sequence>MGTKRIRKNRSQTVDTLPPQVAWLDDISMAVTPLVSWPQPLYRHVNYMLTVTCHSRNKAKLSTWQLVRSFDEFRLLRKRLMAALDRGHFCQAECPWLYTFLKSYYPTSQLIGSSLTRVMDRRRKKLTRSLATIRSFLMSKSNHVCPLVLMGVASELLKFVVGKQKEFEQDCHGEALVWLRQLLQRWHEGDLDVKHLSNHSNMLSNKSIIEKDSSALCTNTMAKHLQTQG</sequence>
<evidence type="ECO:0000313" key="3">
    <source>
        <dbReference type="Proteomes" id="UP001158986"/>
    </source>
</evidence>
<evidence type="ECO:0000313" key="2">
    <source>
        <dbReference type="EMBL" id="CAH0521990.1"/>
    </source>
</evidence>
<dbReference type="Proteomes" id="UP001158986">
    <property type="component" value="Unassembled WGS sequence"/>
</dbReference>
<gene>
    <name evidence="2" type="ORF">PBS001_LOCUS8430</name>
    <name evidence="1" type="ORF">PBS003_LOCUS176</name>
</gene>
<dbReference type="GO" id="GO:0035091">
    <property type="term" value="F:phosphatidylinositol binding"/>
    <property type="evidence" value="ECO:0007669"/>
    <property type="project" value="InterPro"/>
</dbReference>
<protein>
    <recommendedName>
        <fullName evidence="5">PX domain-containing protein</fullName>
    </recommendedName>
</protein>
<dbReference type="SUPFAM" id="SSF64268">
    <property type="entry name" value="PX domain"/>
    <property type="match status" value="1"/>
</dbReference>
<evidence type="ECO:0000313" key="1">
    <source>
        <dbReference type="EMBL" id="CAH0473270.1"/>
    </source>
</evidence>
<evidence type="ECO:0000313" key="4">
    <source>
        <dbReference type="Proteomes" id="UP001160483"/>
    </source>
</evidence>
<keyword evidence="3" id="KW-1185">Reference proteome</keyword>
<comment type="caution">
    <text evidence="1">The sequence shown here is derived from an EMBL/GenBank/DDBJ whole genome shotgun (WGS) entry which is preliminary data.</text>
</comment>
<dbReference type="InterPro" id="IPR036871">
    <property type="entry name" value="PX_dom_sf"/>
</dbReference>
<dbReference type="EMBL" id="CAKLCB010000386">
    <property type="protein sequence ID" value="CAH0521990.1"/>
    <property type="molecule type" value="Genomic_DNA"/>
</dbReference>